<sequence length="85" mass="9464">MEINRRSFRTPFASCSPNLLTANNYVYNAPYSNHCNGPSDIFFRENVSSYNVSTLPLIIVKGGNYIDSSYRNLIMAGIPNVTGHS</sequence>
<evidence type="ECO:0000313" key="1">
    <source>
        <dbReference type="EMBL" id="GAV08785.1"/>
    </source>
</evidence>
<gene>
    <name evidence="1" type="primary">RvY_18429-1</name>
    <name evidence="1" type="synonym">RvY_18429.1</name>
    <name evidence="1" type="ORF">RvY_18429</name>
</gene>
<proteinExistence type="predicted"/>
<reference evidence="1 2" key="1">
    <citation type="journal article" date="2016" name="Nat. Commun.">
        <title>Extremotolerant tardigrade genome and improved radiotolerance of human cultured cells by tardigrade-unique protein.</title>
        <authorList>
            <person name="Hashimoto T."/>
            <person name="Horikawa D.D."/>
            <person name="Saito Y."/>
            <person name="Kuwahara H."/>
            <person name="Kozuka-Hata H."/>
            <person name="Shin-I T."/>
            <person name="Minakuchi Y."/>
            <person name="Ohishi K."/>
            <person name="Motoyama A."/>
            <person name="Aizu T."/>
            <person name="Enomoto A."/>
            <person name="Kondo K."/>
            <person name="Tanaka S."/>
            <person name="Hara Y."/>
            <person name="Koshikawa S."/>
            <person name="Sagara H."/>
            <person name="Miura T."/>
            <person name="Yokobori S."/>
            <person name="Miyagawa K."/>
            <person name="Suzuki Y."/>
            <person name="Kubo T."/>
            <person name="Oyama M."/>
            <person name="Kohara Y."/>
            <person name="Fujiyama A."/>
            <person name="Arakawa K."/>
            <person name="Katayama T."/>
            <person name="Toyoda A."/>
            <person name="Kunieda T."/>
        </authorList>
    </citation>
    <scope>NUCLEOTIDE SEQUENCE [LARGE SCALE GENOMIC DNA]</scope>
    <source>
        <strain evidence="1 2">YOKOZUNA-1</strain>
    </source>
</reference>
<evidence type="ECO:0000313" key="2">
    <source>
        <dbReference type="Proteomes" id="UP000186922"/>
    </source>
</evidence>
<dbReference type="AlphaFoldDB" id="A0A1D1W5P1"/>
<organism evidence="1 2">
    <name type="scientific">Ramazzottius varieornatus</name>
    <name type="common">Water bear</name>
    <name type="synonym">Tardigrade</name>
    <dbReference type="NCBI Taxonomy" id="947166"/>
    <lineage>
        <taxon>Eukaryota</taxon>
        <taxon>Metazoa</taxon>
        <taxon>Ecdysozoa</taxon>
        <taxon>Tardigrada</taxon>
        <taxon>Eutardigrada</taxon>
        <taxon>Parachela</taxon>
        <taxon>Hypsibioidea</taxon>
        <taxon>Ramazzottiidae</taxon>
        <taxon>Ramazzottius</taxon>
    </lineage>
</organism>
<dbReference type="Proteomes" id="UP000186922">
    <property type="component" value="Unassembled WGS sequence"/>
</dbReference>
<protein>
    <submittedName>
        <fullName evidence="1">Uncharacterized protein</fullName>
    </submittedName>
</protein>
<dbReference type="EMBL" id="BDGG01000019">
    <property type="protein sequence ID" value="GAV08785.1"/>
    <property type="molecule type" value="Genomic_DNA"/>
</dbReference>
<accession>A0A1D1W5P1</accession>
<comment type="caution">
    <text evidence="1">The sequence shown here is derived from an EMBL/GenBank/DDBJ whole genome shotgun (WGS) entry which is preliminary data.</text>
</comment>
<keyword evidence="2" id="KW-1185">Reference proteome</keyword>
<name>A0A1D1W5P1_RAMVA</name>